<dbReference type="InterPro" id="IPR036465">
    <property type="entry name" value="vWFA_dom_sf"/>
</dbReference>
<accession>A0A1H2UZN4</accession>
<dbReference type="CDD" id="cd00198">
    <property type="entry name" value="vWFA"/>
    <property type="match status" value="1"/>
</dbReference>
<keyword evidence="3" id="KW-0732">Signal</keyword>
<feature type="transmembrane region" description="Helical" evidence="2">
    <location>
        <begin position="521"/>
        <end position="542"/>
    </location>
</feature>
<evidence type="ECO:0000313" key="5">
    <source>
        <dbReference type="EMBL" id="SDW61109.1"/>
    </source>
</evidence>
<dbReference type="Proteomes" id="UP000199675">
    <property type="component" value="Unassembled WGS sequence"/>
</dbReference>
<feature type="compositionally biased region" description="Acidic residues" evidence="1">
    <location>
        <begin position="561"/>
        <end position="574"/>
    </location>
</feature>
<dbReference type="InterPro" id="IPR002035">
    <property type="entry name" value="VWF_A"/>
</dbReference>
<sequence length="648" mass="69676">MVRILSRLIMLGCLALPFHGNAQSAVPQIPPQQDVRIIVDISGSMRQTDPLNLRQPAVRLLARLLPENATAGVWTFGQYVNMLVPHGAVTDAWRDRAVESSAEINSVALRTNLGKALEVASDGYYSDEDLSNTHFILLTDGKVDVSEDRAINEQERVRVVNDVLSQLADAHATIHTIALSQAADLELLERFAERTGGSFTLAESADDLNLAFLRSLNSAVPQEQIPIEGNQFLVDEGVEEFTALIFPGDQADVSAQGLTLVDPLGVRHTTGSHSEAFRWVSEPGYDLITVTDPPAGEWQVAGPLGQGSQVTVVSDLRMVLSPLPSRFTEQEPVSLEAMFYEQAEAVTDPDFLGVIEVSVTLTSSDGRSGTKTLSPERPPEDGVYRDEITRLPFAGDFTVEVVANGKTFSRKFSQALTFVVPETDGDEAVSTELPEPDATVENADADSLVAADPESDVQPALPEDAVSEGGVEMAAETAEPLSAGDSLAEPMLPIDITAVEAPAPAASVEPSPKPDESDRTVWYIALGAGGVVVIATVAVLLWRRKSATQPAADMSTTETPLADELDDEPAEAEAEAQVPDEAAPDVAEASEEEKPEAEEIPQLEEDVAEDEEFGLEDFDLSDIDDFDESATDDEESEDASDDKDEKKR</sequence>
<keyword evidence="2" id="KW-0472">Membrane</keyword>
<feature type="signal peptide" evidence="3">
    <location>
        <begin position="1"/>
        <end position="24"/>
    </location>
</feature>
<evidence type="ECO:0000259" key="4">
    <source>
        <dbReference type="PROSITE" id="PS50234"/>
    </source>
</evidence>
<dbReference type="EMBL" id="FNNE01000003">
    <property type="protein sequence ID" value="SDW61109.1"/>
    <property type="molecule type" value="Genomic_DNA"/>
</dbReference>
<name>A0A1H2UZN4_9GAMM</name>
<evidence type="ECO:0000313" key="6">
    <source>
        <dbReference type="Proteomes" id="UP000199675"/>
    </source>
</evidence>
<dbReference type="Pfam" id="PF00092">
    <property type="entry name" value="VWA"/>
    <property type="match status" value="1"/>
</dbReference>
<evidence type="ECO:0000256" key="2">
    <source>
        <dbReference type="SAM" id="Phobius"/>
    </source>
</evidence>
<feature type="domain" description="VWFA" evidence="4">
    <location>
        <begin position="34"/>
        <end position="220"/>
    </location>
</feature>
<evidence type="ECO:0000256" key="1">
    <source>
        <dbReference type="SAM" id="MobiDB-lite"/>
    </source>
</evidence>
<protein>
    <submittedName>
        <fullName evidence="5">TIGR03503 family protein</fullName>
    </submittedName>
</protein>
<keyword evidence="2" id="KW-0812">Transmembrane</keyword>
<feature type="region of interest" description="Disordered" evidence="1">
    <location>
        <begin position="547"/>
        <end position="648"/>
    </location>
</feature>
<dbReference type="AlphaFoldDB" id="A0A1H2UZN4"/>
<keyword evidence="6" id="KW-1185">Reference proteome</keyword>
<organism evidence="5 6">
    <name type="scientific">Marinobacter mobilis</name>
    <dbReference type="NCBI Taxonomy" id="488533"/>
    <lineage>
        <taxon>Bacteria</taxon>
        <taxon>Pseudomonadati</taxon>
        <taxon>Pseudomonadota</taxon>
        <taxon>Gammaproteobacteria</taxon>
        <taxon>Pseudomonadales</taxon>
        <taxon>Marinobacteraceae</taxon>
        <taxon>Marinobacter</taxon>
    </lineage>
</organism>
<dbReference type="STRING" id="488533.SAMN04487960_103269"/>
<evidence type="ECO:0000256" key="3">
    <source>
        <dbReference type="SAM" id="SignalP"/>
    </source>
</evidence>
<feature type="compositionally biased region" description="Acidic residues" evidence="1">
    <location>
        <begin position="588"/>
        <end position="642"/>
    </location>
</feature>
<keyword evidence="2" id="KW-1133">Transmembrane helix</keyword>
<feature type="compositionally biased region" description="Low complexity" evidence="1">
    <location>
        <begin position="575"/>
        <end position="587"/>
    </location>
</feature>
<feature type="chain" id="PRO_5011581278" evidence="3">
    <location>
        <begin position="25"/>
        <end position="648"/>
    </location>
</feature>
<dbReference type="PROSITE" id="PS50234">
    <property type="entry name" value="VWFA"/>
    <property type="match status" value="1"/>
</dbReference>
<dbReference type="RefSeq" id="WP_245725933.1">
    <property type="nucleotide sequence ID" value="NZ_FNNE01000003.1"/>
</dbReference>
<dbReference type="SUPFAM" id="SSF53300">
    <property type="entry name" value="vWA-like"/>
    <property type="match status" value="1"/>
</dbReference>
<reference evidence="5 6" key="1">
    <citation type="submission" date="2016-10" db="EMBL/GenBank/DDBJ databases">
        <authorList>
            <person name="de Groot N.N."/>
        </authorList>
    </citation>
    <scope>NUCLEOTIDE SEQUENCE [LARGE SCALE GENOMIC DNA]</scope>
    <source>
        <strain evidence="5 6">CGMCC 1.7059</strain>
    </source>
</reference>
<proteinExistence type="predicted"/>
<gene>
    <name evidence="5" type="ORF">SAMN04487960_103269</name>
</gene>
<dbReference type="Gene3D" id="3.40.50.410">
    <property type="entry name" value="von Willebrand factor, type A domain"/>
    <property type="match status" value="1"/>
</dbReference>
<dbReference type="SMART" id="SM00327">
    <property type="entry name" value="VWA"/>
    <property type="match status" value="1"/>
</dbReference>